<dbReference type="InterPro" id="IPR001356">
    <property type="entry name" value="HD"/>
</dbReference>
<comment type="subcellular location">
    <subcellularLocation>
        <location evidence="5">Nucleus</location>
    </subcellularLocation>
</comment>
<organism evidence="10 11">
    <name type="scientific">Glutinoglossum americanum</name>
    <dbReference type="NCBI Taxonomy" id="1670608"/>
    <lineage>
        <taxon>Eukaryota</taxon>
        <taxon>Fungi</taxon>
        <taxon>Dikarya</taxon>
        <taxon>Ascomycota</taxon>
        <taxon>Pezizomycotina</taxon>
        <taxon>Geoglossomycetes</taxon>
        <taxon>Geoglossales</taxon>
        <taxon>Geoglossaceae</taxon>
        <taxon>Glutinoglossum</taxon>
    </lineage>
</organism>
<dbReference type="SUPFAM" id="SSF46689">
    <property type="entry name" value="Homeodomain-like"/>
    <property type="match status" value="2"/>
</dbReference>
<dbReference type="PROSITE" id="PS51253">
    <property type="entry name" value="HTH_CENPB"/>
    <property type="match status" value="2"/>
</dbReference>
<dbReference type="InterPro" id="IPR013087">
    <property type="entry name" value="Znf_C2H2_type"/>
</dbReference>
<dbReference type="OrthoDB" id="5399138at2759"/>
<reference evidence="10" key="1">
    <citation type="submission" date="2021-03" db="EMBL/GenBank/DDBJ databases">
        <title>Comparative genomics and phylogenomic investigation of the class Geoglossomycetes provide insights into ecological specialization and systematics.</title>
        <authorList>
            <person name="Melie T."/>
            <person name="Pirro S."/>
            <person name="Miller A.N."/>
            <person name="Quandt A."/>
        </authorList>
    </citation>
    <scope>NUCLEOTIDE SEQUENCE</scope>
    <source>
        <strain evidence="10">GBOQ0MN5Z8</strain>
    </source>
</reference>
<evidence type="ECO:0000256" key="4">
    <source>
        <dbReference type="PROSITE-ProRule" id="PRU00042"/>
    </source>
</evidence>
<dbReference type="GO" id="GO:0008270">
    <property type="term" value="F:zinc ion binding"/>
    <property type="evidence" value="ECO:0007669"/>
    <property type="project" value="UniProtKB-KW"/>
</dbReference>
<dbReference type="InterPro" id="IPR050224">
    <property type="entry name" value="TALE_homeobox"/>
</dbReference>
<keyword evidence="11" id="KW-1185">Reference proteome</keyword>
<dbReference type="Pfam" id="PF03221">
    <property type="entry name" value="HTH_Tnp_Tc5"/>
    <property type="match status" value="2"/>
</dbReference>
<evidence type="ECO:0000256" key="1">
    <source>
        <dbReference type="ARBA" id="ARBA00023125"/>
    </source>
</evidence>
<dbReference type="InterPro" id="IPR008422">
    <property type="entry name" value="KN_HD"/>
</dbReference>
<feature type="domain" description="HTH CENPB-type" evidence="9">
    <location>
        <begin position="558"/>
        <end position="632"/>
    </location>
</feature>
<gene>
    <name evidence="10" type="ORF">FGG08_004054</name>
</gene>
<evidence type="ECO:0000256" key="3">
    <source>
        <dbReference type="ARBA" id="ARBA00023242"/>
    </source>
</evidence>
<keyword evidence="4" id="KW-0862">Zinc</keyword>
<feature type="region of interest" description="Disordered" evidence="6">
    <location>
        <begin position="142"/>
        <end position="165"/>
    </location>
</feature>
<feature type="region of interest" description="Disordered" evidence="6">
    <location>
        <begin position="216"/>
        <end position="239"/>
    </location>
</feature>
<feature type="region of interest" description="Disordered" evidence="6">
    <location>
        <begin position="353"/>
        <end position="376"/>
    </location>
</feature>
<dbReference type="InterPro" id="IPR009057">
    <property type="entry name" value="Homeodomain-like_sf"/>
</dbReference>
<dbReference type="PROSITE" id="PS00028">
    <property type="entry name" value="ZINC_FINGER_C2H2_1"/>
    <property type="match status" value="1"/>
</dbReference>
<name>A0A9P8KZY2_9PEZI</name>
<dbReference type="EMBL" id="JAGHQL010000078">
    <property type="protein sequence ID" value="KAH0541445.1"/>
    <property type="molecule type" value="Genomic_DNA"/>
</dbReference>
<feature type="domain" description="C2H2-type" evidence="8">
    <location>
        <begin position="381"/>
        <end position="409"/>
    </location>
</feature>
<evidence type="ECO:0000259" key="9">
    <source>
        <dbReference type="PROSITE" id="PS51253"/>
    </source>
</evidence>
<dbReference type="GO" id="GO:0003677">
    <property type="term" value="F:DNA binding"/>
    <property type="evidence" value="ECO:0007669"/>
    <property type="project" value="UniProtKB-UniRule"/>
</dbReference>
<dbReference type="CDD" id="cd00086">
    <property type="entry name" value="homeodomain"/>
    <property type="match status" value="1"/>
</dbReference>
<keyword evidence="1 5" id="KW-0238">DNA-binding</keyword>
<evidence type="ECO:0008006" key="12">
    <source>
        <dbReference type="Google" id="ProtNLM"/>
    </source>
</evidence>
<dbReference type="Proteomes" id="UP000698800">
    <property type="component" value="Unassembled WGS sequence"/>
</dbReference>
<dbReference type="GO" id="GO:0005634">
    <property type="term" value="C:nucleus"/>
    <property type="evidence" value="ECO:0007669"/>
    <property type="project" value="UniProtKB-SubCell"/>
</dbReference>
<feature type="domain" description="HTH CENPB-type" evidence="9">
    <location>
        <begin position="654"/>
        <end position="728"/>
    </location>
</feature>
<dbReference type="PROSITE" id="PS50157">
    <property type="entry name" value="ZINC_FINGER_C2H2_2"/>
    <property type="match status" value="1"/>
</dbReference>
<protein>
    <recommendedName>
        <fullName evidence="12">Homeobox and C2H2 transcription factor</fullName>
    </recommendedName>
</protein>
<accession>A0A9P8KZY2</accession>
<evidence type="ECO:0000256" key="6">
    <source>
        <dbReference type="SAM" id="MobiDB-lite"/>
    </source>
</evidence>
<keyword evidence="4" id="KW-0479">Metal-binding</keyword>
<proteinExistence type="predicted"/>
<feature type="domain" description="Homeobox" evidence="7">
    <location>
        <begin position="158"/>
        <end position="221"/>
    </location>
</feature>
<sequence length="744" mass="83273">MEYFDFDQASFAGHDQQVGLPGAELSCSALKSPDGDIDDGDFLLRMGDDFLSFSQPCFGSAQDTIMGDMACFDDFQSWIPKTSKPAAPCDCCRRSKFECLIVYEGQSACSSCVALSKPCSFAKPQPDSNNEIDPLPRVLGETQGLHGVSEDGAPETLGRPRKSGTRFSRASVGILKAWFMEHITHPYPTDRERDELKKQTGLKRSQISNWLANTRRREKSRINRSATGAGSGPVHAFTPLPGISIPGTIDKNSLKNMNPLERWKVSPPENEPASVSAIADAVARSKYPADGDPPSLSTSWLDNQRSECSSTGSSFSVFKAPSMASLDTGRSSGGSDFSFSSVFSHQSRRSFGSFPMAEKKDRRRRRPATPQRSDSGTTRMFQCTFCTNSFKTKHDWQRHEKSLHLPLESWTCAKYGAVIVTPTSVRCAYCNLENLKSGHLETHNFQQCIEKSIQERTFYRKDHLRQHLRLAHGCTFQGQMEIWKEEVVDLKSRCGFCDTNFSTWQTRVDHIAAHFRAGAQMANWKGDWGFEPKILETLENAMPPYLIGQERRTVQPFIATDPPAISYEQFERELSAWIADQRALGICPTDQMLQDQARHTVFRSDDPWSQTAARAEGWLDMVKAKNGLAEVSAGGNEAPVNHPGTSSFHRSAYIPPPEIGMCYTVLERELVCWIKEQIAQGIIPSDEMIQDRARVIIYNCDDSWNQTAADNSEWLEKVKQKNGWVDDQGHWTFRTEGNDLALGS</sequence>
<dbReference type="SMART" id="SM00389">
    <property type="entry name" value="HOX"/>
    <property type="match status" value="1"/>
</dbReference>
<keyword evidence="4" id="KW-0863">Zinc-finger</keyword>
<dbReference type="Gene3D" id="1.10.10.60">
    <property type="entry name" value="Homeodomain-like"/>
    <property type="match status" value="1"/>
</dbReference>
<evidence type="ECO:0000259" key="8">
    <source>
        <dbReference type="PROSITE" id="PS50157"/>
    </source>
</evidence>
<feature type="compositionally biased region" description="Polar residues" evidence="6">
    <location>
        <begin position="295"/>
        <end position="304"/>
    </location>
</feature>
<evidence type="ECO:0000313" key="11">
    <source>
        <dbReference type="Proteomes" id="UP000698800"/>
    </source>
</evidence>
<feature type="DNA-binding region" description="Homeobox" evidence="5">
    <location>
        <begin position="160"/>
        <end position="222"/>
    </location>
</feature>
<evidence type="ECO:0000313" key="10">
    <source>
        <dbReference type="EMBL" id="KAH0541445.1"/>
    </source>
</evidence>
<keyword evidence="2 5" id="KW-0371">Homeobox</keyword>
<evidence type="ECO:0000256" key="2">
    <source>
        <dbReference type="ARBA" id="ARBA00023155"/>
    </source>
</evidence>
<dbReference type="GO" id="GO:0006355">
    <property type="term" value="P:regulation of DNA-templated transcription"/>
    <property type="evidence" value="ECO:0007669"/>
    <property type="project" value="InterPro"/>
</dbReference>
<keyword evidence="3 5" id="KW-0539">Nucleus</keyword>
<dbReference type="PROSITE" id="PS50071">
    <property type="entry name" value="HOMEOBOX_2"/>
    <property type="match status" value="1"/>
</dbReference>
<dbReference type="Pfam" id="PF05920">
    <property type="entry name" value="Homeobox_KN"/>
    <property type="match status" value="1"/>
</dbReference>
<dbReference type="PANTHER" id="PTHR11850">
    <property type="entry name" value="HOMEOBOX PROTEIN TRANSCRIPTION FACTORS"/>
    <property type="match status" value="1"/>
</dbReference>
<comment type="caution">
    <text evidence="10">The sequence shown here is derived from an EMBL/GenBank/DDBJ whole genome shotgun (WGS) entry which is preliminary data.</text>
</comment>
<evidence type="ECO:0000259" key="7">
    <source>
        <dbReference type="PROSITE" id="PS50071"/>
    </source>
</evidence>
<dbReference type="InterPro" id="IPR006600">
    <property type="entry name" value="HTH_CenpB_DNA-bd_dom"/>
</dbReference>
<evidence type="ECO:0000256" key="5">
    <source>
        <dbReference type="PROSITE-ProRule" id="PRU00108"/>
    </source>
</evidence>
<dbReference type="SMART" id="SM00355">
    <property type="entry name" value="ZnF_C2H2"/>
    <property type="match status" value="3"/>
</dbReference>
<dbReference type="AlphaFoldDB" id="A0A9P8KZY2"/>
<feature type="region of interest" description="Disordered" evidence="6">
    <location>
        <begin position="285"/>
        <end position="304"/>
    </location>
</feature>